<evidence type="ECO:0000313" key="1">
    <source>
        <dbReference type="EMBL" id="PWE86190.1"/>
    </source>
</evidence>
<sequence length="486" mass="56475">MKENLVHSSLDFLKVLEKFTLESKLLACQQFSSRIMTCSQVDMVKAYKENIMPWEIEAFAAYSIVYDNDDASEKLDGKTFADTITLIRNYWHSGLTAAEESGEYPEAFMMISALQQFPVQGVFLQKLYRYHYFFTFQNDKLDMKKVFFDKMGADYERLEEFAFMVFLGFSKEAQDVIPPTELQIFLTKAFADKDALRLLSIEKEEYKKQLFSLYKDNIIDQYYGLKIQYLYPFISGQDFTYVPSPYLVINAVTESMLNRITLGDGKLRRAIGKEVIEGYLYDIVSQLDSVTWVSPEIEYRKGKDKLLTSDVIAAEGDAVIFYDTKAITPSLKLRKFDAAEIENDVRIYAEDVIQIYNQVKNYLQGLFQLDKVYSKDNIYGIVVVLEDAVVSRKKVYEKVYALLEETATLSEEEKNYICSHIKVLPLRAIECMILQNTSLLPELKEQLDKPEKWYDYTYTNATVENGLISTYAQYEQNIKERINKQT</sequence>
<dbReference type="OrthoDB" id="2019506at2"/>
<name>A0A2V1JN07_EUBRA</name>
<proteinExistence type="predicted"/>
<keyword evidence="2" id="KW-1185">Reference proteome</keyword>
<dbReference type="RefSeq" id="WP_109216089.1">
    <property type="nucleotide sequence ID" value="NZ_JRFU01000122.1"/>
</dbReference>
<gene>
    <name evidence="1" type="ORF">LG34_11445</name>
</gene>
<dbReference type="Proteomes" id="UP000245288">
    <property type="component" value="Unassembled WGS sequence"/>
</dbReference>
<dbReference type="EMBL" id="JRFU01000122">
    <property type="protein sequence ID" value="PWE86190.1"/>
    <property type="molecule type" value="Genomic_DNA"/>
</dbReference>
<dbReference type="AlphaFoldDB" id="A0A2V1JN07"/>
<protein>
    <submittedName>
        <fullName evidence="1">Uncharacterized protein</fullName>
    </submittedName>
</protein>
<accession>A0A2V1JN07</accession>
<comment type="caution">
    <text evidence="1">The sequence shown here is derived from an EMBL/GenBank/DDBJ whole genome shotgun (WGS) entry which is preliminary data.</text>
</comment>
<reference evidence="1 2" key="1">
    <citation type="submission" date="2014-09" db="EMBL/GenBank/DDBJ databases">
        <title>Butyrate-producing bacteria isolated from human gut.</title>
        <authorList>
            <person name="Zhang Q."/>
            <person name="Zhao L."/>
        </authorList>
    </citation>
    <scope>NUCLEOTIDE SEQUENCE [LARGE SCALE GENOMIC DNA]</scope>
    <source>
        <strain evidence="1 2">21</strain>
    </source>
</reference>
<organism evidence="1 2">
    <name type="scientific">Eubacterium ramulus</name>
    <dbReference type="NCBI Taxonomy" id="39490"/>
    <lineage>
        <taxon>Bacteria</taxon>
        <taxon>Bacillati</taxon>
        <taxon>Bacillota</taxon>
        <taxon>Clostridia</taxon>
        <taxon>Eubacteriales</taxon>
        <taxon>Eubacteriaceae</taxon>
        <taxon>Eubacterium</taxon>
    </lineage>
</organism>
<evidence type="ECO:0000313" key="2">
    <source>
        <dbReference type="Proteomes" id="UP000245288"/>
    </source>
</evidence>